<proteinExistence type="predicted"/>
<reference evidence="2 4" key="1">
    <citation type="journal article" date="2008" name="Science">
        <title>The Physcomitrella genome reveals evolutionary insights into the conquest of land by plants.</title>
        <authorList>
            <person name="Rensing S."/>
            <person name="Lang D."/>
            <person name="Zimmer A."/>
            <person name="Terry A."/>
            <person name="Salamov A."/>
            <person name="Shapiro H."/>
            <person name="Nishiyama T."/>
            <person name="Perroud P.-F."/>
            <person name="Lindquist E."/>
            <person name="Kamisugi Y."/>
            <person name="Tanahashi T."/>
            <person name="Sakakibara K."/>
            <person name="Fujita T."/>
            <person name="Oishi K."/>
            <person name="Shin-I T."/>
            <person name="Kuroki Y."/>
            <person name="Toyoda A."/>
            <person name="Suzuki Y."/>
            <person name="Hashimoto A."/>
            <person name="Yamaguchi K."/>
            <person name="Sugano A."/>
            <person name="Kohara Y."/>
            <person name="Fujiyama A."/>
            <person name="Anterola A."/>
            <person name="Aoki S."/>
            <person name="Ashton N."/>
            <person name="Barbazuk W.B."/>
            <person name="Barker E."/>
            <person name="Bennetzen J."/>
            <person name="Bezanilla M."/>
            <person name="Blankenship R."/>
            <person name="Cho S.H."/>
            <person name="Dutcher S."/>
            <person name="Estelle M."/>
            <person name="Fawcett J.A."/>
            <person name="Gundlach H."/>
            <person name="Hanada K."/>
            <person name="Heyl A."/>
            <person name="Hicks K.A."/>
            <person name="Hugh J."/>
            <person name="Lohr M."/>
            <person name="Mayer K."/>
            <person name="Melkozernov A."/>
            <person name="Murata T."/>
            <person name="Nelson D."/>
            <person name="Pils B."/>
            <person name="Prigge M."/>
            <person name="Reiss B."/>
            <person name="Renner T."/>
            <person name="Rombauts S."/>
            <person name="Rushton P."/>
            <person name="Sanderfoot A."/>
            <person name="Schween G."/>
            <person name="Shiu S.-H."/>
            <person name="Stueber K."/>
            <person name="Theodoulou F.L."/>
            <person name="Tu H."/>
            <person name="Van de Peer Y."/>
            <person name="Verrier P.J."/>
            <person name="Waters E."/>
            <person name="Wood A."/>
            <person name="Yang L."/>
            <person name="Cove D."/>
            <person name="Cuming A."/>
            <person name="Hasebe M."/>
            <person name="Lucas S."/>
            <person name="Mishler D.B."/>
            <person name="Reski R."/>
            <person name="Grigoriev I."/>
            <person name="Quatrano R.S."/>
            <person name="Boore J.L."/>
        </authorList>
    </citation>
    <scope>NUCLEOTIDE SEQUENCE [LARGE SCALE GENOMIC DNA]</scope>
    <source>
        <strain evidence="3 4">cv. Gransden 2004</strain>
    </source>
</reference>
<dbReference type="Gramene" id="Pp3c15_40V3.1">
    <property type="protein sequence ID" value="Pp3c15_40V3.1"/>
    <property type="gene ID" value="Pp3c15_40"/>
</dbReference>
<evidence type="ECO:0000256" key="1">
    <source>
        <dbReference type="SAM" id="MobiDB-lite"/>
    </source>
</evidence>
<evidence type="ECO:0000313" key="3">
    <source>
        <dbReference type="EnsemblPlants" id="Pp3c15_40V3.1"/>
    </source>
</evidence>
<dbReference type="AlphaFoldDB" id="A0A2K1JBB5"/>
<evidence type="ECO:0000313" key="2">
    <source>
        <dbReference type="EMBL" id="PNR38819.1"/>
    </source>
</evidence>
<feature type="region of interest" description="Disordered" evidence="1">
    <location>
        <begin position="43"/>
        <end position="68"/>
    </location>
</feature>
<dbReference type="InParanoid" id="A0A2K1JBB5"/>
<reference evidence="2 4" key="2">
    <citation type="journal article" date="2018" name="Plant J.">
        <title>The Physcomitrella patens chromosome-scale assembly reveals moss genome structure and evolution.</title>
        <authorList>
            <person name="Lang D."/>
            <person name="Ullrich K.K."/>
            <person name="Murat F."/>
            <person name="Fuchs J."/>
            <person name="Jenkins J."/>
            <person name="Haas F.B."/>
            <person name="Piednoel M."/>
            <person name="Gundlach H."/>
            <person name="Van Bel M."/>
            <person name="Meyberg R."/>
            <person name="Vives C."/>
            <person name="Morata J."/>
            <person name="Symeonidi A."/>
            <person name="Hiss M."/>
            <person name="Muchero W."/>
            <person name="Kamisugi Y."/>
            <person name="Saleh O."/>
            <person name="Blanc G."/>
            <person name="Decker E.L."/>
            <person name="van Gessel N."/>
            <person name="Grimwood J."/>
            <person name="Hayes R.D."/>
            <person name="Graham S.W."/>
            <person name="Gunter L.E."/>
            <person name="McDaniel S.F."/>
            <person name="Hoernstein S.N.W."/>
            <person name="Larsson A."/>
            <person name="Li F.W."/>
            <person name="Perroud P.F."/>
            <person name="Phillips J."/>
            <person name="Ranjan P."/>
            <person name="Rokshar D.S."/>
            <person name="Rothfels C.J."/>
            <person name="Schneider L."/>
            <person name="Shu S."/>
            <person name="Stevenson D.W."/>
            <person name="Thummler F."/>
            <person name="Tillich M."/>
            <person name="Villarreal Aguilar J.C."/>
            <person name="Widiez T."/>
            <person name="Wong G.K."/>
            <person name="Wymore A."/>
            <person name="Zhang Y."/>
            <person name="Zimmer A.D."/>
            <person name="Quatrano R.S."/>
            <person name="Mayer K.F.X."/>
            <person name="Goodstein D."/>
            <person name="Casacuberta J.M."/>
            <person name="Vandepoele K."/>
            <person name="Reski R."/>
            <person name="Cuming A.C."/>
            <person name="Tuskan G.A."/>
            <person name="Maumus F."/>
            <person name="Salse J."/>
            <person name="Schmutz J."/>
            <person name="Rensing S.A."/>
        </authorList>
    </citation>
    <scope>NUCLEOTIDE SEQUENCE [LARGE SCALE GENOMIC DNA]</scope>
    <source>
        <strain evidence="3 4">cv. Gransden 2004</strain>
    </source>
</reference>
<gene>
    <name evidence="2" type="ORF">PHYPA_019097</name>
</gene>
<keyword evidence="4" id="KW-1185">Reference proteome</keyword>
<accession>A0A2K1JBB5</accession>
<dbReference type="EMBL" id="ABEU02000015">
    <property type="protein sequence ID" value="PNR38819.1"/>
    <property type="molecule type" value="Genomic_DNA"/>
</dbReference>
<dbReference type="PaxDb" id="3218-PP1S211_8V6.1"/>
<name>A0A2K1JBB5_PHYPA</name>
<dbReference type="EnsemblPlants" id="Pp3c15_40V3.1">
    <property type="protein sequence ID" value="Pp3c15_40V3.1"/>
    <property type="gene ID" value="Pp3c15_40"/>
</dbReference>
<dbReference type="Proteomes" id="UP000006727">
    <property type="component" value="Chromosome 15"/>
</dbReference>
<evidence type="ECO:0000313" key="4">
    <source>
        <dbReference type="Proteomes" id="UP000006727"/>
    </source>
</evidence>
<protein>
    <submittedName>
        <fullName evidence="2 3">Uncharacterized protein</fullName>
    </submittedName>
</protein>
<reference evidence="3" key="3">
    <citation type="submission" date="2020-12" db="UniProtKB">
        <authorList>
            <consortium name="EnsemblPlants"/>
        </authorList>
    </citation>
    <scope>IDENTIFICATION</scope>
</reference>
<organism evidence="2">
    <name type="scientific">Physcomitrium patens</name>
    <name type="common">Spreading-leaved earth moss</name>
    <name type="synonym">Physcomitrella patens</name>
    <dbReference type="NCBI Taxonomy" id="3218"/>
    <lineage>
        <taxon>Eukaryota</taxon>
        <taxon>Viridiplantae</taxon>
        <taxon>Streptophyta</taxon>
        <taxon>Embryophyta</taxon>
        <taxon>Bryophyta</taxon>
        <taxon>Bryophytina</taxon>
        <taxon>Bryopsida</taxon>
        <taxon>Funariidae</taxon>
        <taxon>Funariales</taxon>
        <taxon>Funariaceae</taxon>
        <taxon>Physcomitrium</taxon>
    </lineage>
</organism>
<sequence length="68" mass="6489">MGMSASIGDTAVSGVVLKAALMDALGVGTLIACGSLAEVDDGADIDSVNDGPDGRRAGGAVGGERANI</sequence>